<name>A0A839AJE2_9HYPH</name>
<feature type="transmembrane region" description="Helical" evidence="4">
    <location>
        <begin position="78"/>
        <end position="97"/>
    </location>
</feature>
<proteinExistence type="predicted"/>
<dbReference type="InterPro" id="IPR010645">
    <property type="entry name" value="MFS_4"/>
</dbReference>
<dbReference type="InterPro" id="IPR036259">
    <property type="entry name" value="MFS_trans_sf"/>
</dbReference>
<accession>A0A839AJE2</accession>
<evidence type="ECO:0000256" key="4">
    <source>
        <dbReference type="SAM" id="Phobius"/>
    </source>
</evidence>
<feature type="transmembrane region" description="Helical" evidence="4">
    <location>
        <begin position="335"/>
        <end position="358"/>
    </location>
</feature>
<keyword evidence="7" id="KW-1185">Reference proteome</keyword>
<dbReference type="PANTHER" id="PTHR23537">
    <property type="match status" value="1"/>
</dbReference>
<evidence type="ECO:0000256" key="1">
    <source>
        <dbReference type="ARBA" id="ARBA00022692"/>
    </source>
</evidence>
<dbReference type="CDD" id="cd06180">
    <property type="entry name" value="MFS_YjiJ"/>
    <property type="match status" value="1"/>
</dbReference>
<keyword evidence="2 4" id="KW-1133">Transmembrane helix</keyword>
<comment type="caution">
    <text evidence="6">The sequence shown here is derived from an EMBL/GenBank/DDBJ whole genome shotgun (WGS) entry which is preliminary data.</text>
</comment>
<feature type="transmembrane region" description="Helical" evidence="4">
    <location>
        <begin position="137"/>
        <end position="161"/>
    </location>
</feature>
<organism evidence="6 7">
    <name type="scientific">Stappia albiluteola</name>
    <dbReference type="NCBI Taxonomy" id="2758565"/>
    <lineage>
        <taxon>Bacteria</taxon>
        <taxon>Pseudomonadati</taxon>
        <taxon>Pseudomonadota</taxon>
        <taxon>Alphaproteobacteria</taxon>
        <taxon>Hyphomicrobiales</taxon>
        <taxon>Stappiaceae</taxon>
        <taxon>Stappia</taxon>
    </lineage>
</organism>
<evidence type="ECO:0000259" key="5">
    <source>
        <dbReference type="PROSITE" id="PS50850"/>
    </source>
</evidence>
<evidence type="ECO:0000313" key="6">
    <source>
        <dbReference type="EMBL" id="MBA5779074.1"/>
    </source>
</evidence>
<evidence type="ECO:0000256" key="2">
    <source>
        <dbReference type="ARBA" id="ARBA00022989"/>
    </source>
</evidence>
<sequence length="385" mass="39016">MQSTSNSPYPLAFAGLLALTAAMGIGRFALTPILPFMIEGIPLSPADAGFIASANFLGYLAGAIGASALPSGGDGRRWFLAGLVLSVITVTAMGLSADPVALAVNRFVGGAASALVLVFSASLIVEPLTRAGRPELSAVLFGGVGCGIILSATIVGILGARGADWRMLWEACGAATFVATLVIWYVLPRRESATATPAVARAAASNGSSRWPLIRLNLAYGLFGFGYVITGTFLTTILRGSADLRTLEAPVWALVGLAAAFSLWFWSRVAGRIGHARSFALACLVEAAAVTLTVTSSAPAAFLVAAVMFGGTFVGISGIGLIVMRRISSANPSRAFGVMTAIFGVGQAIGPTVAGIGAELTGSFTLPSLAAAVALTVAAALSYGL</sequence>
<feature type="transmembrane region" description="Helical" evidence="4">
    <location>
        <begin position="103"/>
        <end position="125"/>
    </location>
</feature>
<dbReference type="PROSITE" id="PS50850">
    <property type="entry name" value="MFS"/>
    <property type="match status" value="1"/>
</dbReference>
<dbReference type="EMBL" id="JACFXV010000065">
    <property type="protein sequence ID" value="MBA5779074.1"/>
    <property type="molecule type" value="Genomic_DNA"/>
</dbReference>
<feature type="transmembrane region" description="Helical" evidence="4">
    <location>
        <begin position="48"/>
        <end position="66"/>
    </location>
</feature>
<evidence type="ECO:0000256" key="3">
    <source>
        <dbReference type="ARBA" id="ARBA00023136"/>
    </source>
</evidence>
<dbReference type="PANTHER" id="PTHR23537:SF1">
    <property type="entry name" value="SUGAR TRANSPORTER"/>
    <property type="match status" value="1"/>
</dbReference>
<feature type="transmembrane region" description="Helical" evidence="4">
    <location>
        <begin position="364"/>
        <end position="383"/>
    </location>
</feature>
<dbReference type="AlphaFoldDB" id="A0A839AJE2"/>
<gene>
    <name evidence="6" type="ORF">H2509_18245</name>
</gene>
<feature type="transmembrane region" description="Helical" evidence="4">
    <location>
        <begin position="167"/>
        <end position="187"/>
    </location>
</feature>
<feature type="transmembrane region" description="Helical" evidence="4">
    <location>
        <begin position="301"/>
        <end position="323"/>
    </location>
</feature>
<feature type="transmembrane region" description="Helical" evidence="4">
    <location>
        <begin position="249"/>
        <end position="266"/>
    </location>
</feature>
<dbReference type="InterPro" id="IPR020846">
    <property type="entry name" value="MFS_dom"/>
</dbReference>
<dbReference type="Pfam" id="PF06779">
    <property type="entry name" value="MFS_4"/>
    <property type="match status" value="1"/>
</dbReference>
<protein>
    <submittedName>
        <fullName evidence="6">YbfB/YjiJ family MFS transporter</fullName>
    </submittedName>
</protein>
<dbReference type="Gene3D" id="1.20.1250.20">
    <property type="entry name" value="MFS general substrate transporter like domains"/>
    <property type="match status" value="2"/>
</dbReference>
<feature type="domain" description="Major facilitator superfamily (MFS) profile" evidence="5">
    <location>
        <begin position="10"/>
        <end position="385"/>
    </location>
</feature>
<feature type="transmembrane region" description="Helical" evidence="4">
    <location>
        <begin position="278"/>
        <end position="295"/>
    </location>
</feature>
<keyword evidence="1 4" id="KW-0812">Transmembrane</keyword>
<dbReference type="SUPFAM" id="SSF103473">
    <property type="entry name" value="MFS general substrate transporter"/>
    <property type="match status" value="1"/>
</dbReference>
<evidence type="ECO:0000313" key="7">
    <source>
        <dbReference type="Proteomes" id="UP000541109"/>
    </source>
</evidence>
<dbReference type="Proteomes" id="UP000541109">
    <property type="component" value="Unassembled WGS sequence"/>
</dbReference>
<feature type="transmembrane region" description="Helical" evidence="4">
    <location>
        <begin position="218"/>
        <end position="237"/>
    </location>
</feature>
<reference evidence="6 7" key="1">
    <citation type="submission" date="2020-07" db="EMBL/GenBank/DDBJ databases">
        <title>Stappia sp., F7233, whole genome shotgun sequencing project.</title>
        <authorList>
            <person name="Jiang S."/>
            <person name="Liu Z.W."/>
            <person name="Du Z.J."/>
        </authorList>
    </citation>
    <scope>NUCLEOTIDE SEQUENCE [LARGE SCALE GENOMIC DNA]</scope>
    <source>
        <strain evidence="6 7">F7233</strain>
    </source>
</reference>
<dbReference type="GO" id="GO:0005886">
    <property type="term" value="C:plasma membrane"/>
    <property type="evidence" value="ECO:0007669"/>
    <property type="project" value="TreeGrafter"/>
</dbReference>
<keyword evidence="3 4" id="KW-0472">Membrane</keyword>
<dbReference type="GO" id="GO:0022857">
    <property type="term" value="F:transmembrane transporter activity"/>
    <property type="evidence" value="ECO:0007669"/>
    <property type="project" value="InterPro"/>
</dbReference>